<dbReference type="Proteomes" id="UP000784294">
    <property type="component" value="Unassembled WGS sequence"/>
</dbReference>
<accession>A0A448XMG7</accession>
<proteinExistence type="predicted"/>
<gene>
    <name evidence="2" type="ORF">PXEA_LOCUS33651</name>
</gene>
<keyword evidence="3" id="KW-1185">Reference proteome</keyword>
<evidence type="ECO:0000313" key="2">
    <source>
        <dbReference type="EMBL" id="VEL40211.1"/>
    </source>
</evidence>
<comment type="caution">
    <text evidence="2">The sequence shown here is derived from an EMBL/GenBank/DDBJ whole genome shotgun (WGS) entry which is preliminary data.</text>
</comment>
<feature type="region of interest" description="Disordered" evidence="1">
    <location>
        <begin position="1"/>
        <end position="38"/>
    </location>
</feature>
<sequence length="74" mass="8128">MLRERYESPTATRPRFRVPAPAGGGPDQTAATHWPMGRRPIRGRLPLLASPGLARLDQSPSDWPVERAADVLEA</sequence>
<evidence type="ECO:0000256" key="1">
    <source>
        <dbReference type="SAM" id="MobiDB-lite"/>
    </source>
</evidence>
<dbReference type="EMBL" id="CAAALY010264072">
    <property type="protein sequence ID" value="VEL40211.1"/>
    <property type="molecule type" value="Genomic_DNA"/>
</dbReference>
<protein>
    <submittedName>
        <fullName evidence="2">Uncharacterized protein</fullName>
    </submittedName>
</protein>
<reference evidence="2" key="1">
    <citation type="submission" date="2018-11" db="EMBL/GenBank/DDBJ databases">
        <authorList>
            <consortium name="Pathogen Informatics"/>
        </authorList>
    </citation>
    <scope>NUCLEOTIDE SEQUENCE</scope>
</reference>
<evidence type="ECO:0000313" key="3">
    <source>
        <dbReference type="Proteomes" id="UP000784294"/>
    </source>
</evidence>
<feature type="non-terminal residue" evidence="2">
    <location>
        <position position="74"/>
    </location>
</feature>
<organism evidence="2 3">
    <name type="scientific">Protopolystoma xenopodis</name>
    <dbReference type="NCBI Taxonomy" id="117903"/>
    <lineage>
        <taxon>Eukaryota</taxon>
        <taxon>Metazoa</taxon>
        <taxon>Spiralia</taxon>
        <taxon>Lophotrochozoa</taxon>
        <taxon>Platyhelminthes</taxon>
        <taxon>Monogenea</taxon>
        <taxon>Polyopisthocotylea</taxon>
        <taxon>Polystomatidea</taxon>
        <taxon>Polystomatidae</taxon>
        <taxon>Protopolystoma</taxon>
    </lineage>
</organism>
<name>A0A448XMG7_9PLAT</name>
<dbReference type="AlphaFoldDB" id="A0A448XMG7"/>